<organism evidence="2 3">
    <name type="scientific">Caldicellulosiruptor changbaiensis</name>
    <dbReference type="NCBI Taxonomy" id="1222016"/>
    <lineage>
        <taxon>Bacteria</taxon>
        <taxon>Bacillati</taxon>
        <taxon>Bacillota</taxon>
        <taxon>Bacillota incertae sedis</taxon>
        <taxon>Caldicellulosiruptorales</taxon>
        <taxon>Caldicellulosiruptoraceae</taxon>
        <taxon>Caldicellulosiruptor</taxon>
    </lineage>
</organism>
<keyword evidence="3" id="KW-1185">Reference proteome</keyword>
<dbReference type="InterPro" id="IPR035681">
    <property type="entry name" value="ComA-like_MBL"/>
</dbReference>
<dbReference type="Pfam" id="PF00753">
    <property type="entry name" value="Lactamase_B"/>
    <property type="match status" value="1"/>
</dbReference>
<dbReference type="EMBL" id="CP034791">
    <property type="protein sequence ID" value="AZT90471.1"/>
    <property type="molecule type" value="Genomic_DNA"/>
</dbReference>
<dbReference type="GO" id="GO:0016787">
    <property type="term" value="F:hydrolase activity"/>
    <property type="evidence" value="ECO:0007669"/>
    <property type="project" value="UniProtKB-KW"/>
</dbReference>
<name>A0A3T0D5W5_9FIRM</name>
<gene>
    <name evidence="2" type="ORF">ELD05_07325</name>
</gene>
<dbReference type="InterPro" id="IPR052159">
    <property type="entry name" value="Competence_DNA_uptake"/>
</dbReference>
<proteinExistence type="predicted"/>
<evidence type="ECO:0000313" key="2">
    <source>
        <dbReference type="EMBL" id="AZT90471.1"/>
    </source>
</evidence>
<dbReference type="KEGG" id="ccha:ELD05_07325"/>
<accession>A0A3T0D5W5</accession>
<reference evidence="2 3" key="1">
    <citation type="submission" date="2018-12" db="EMBL/GenBank/DDBJ databases">
        <title>Genome sequence from the cellulolytic species, Caldicellulosiruptor changbaiensis.</title>
        <authorList>
            <person name="Blumer-Schuette S.E."/>
            <person name="Mendoza C."/>
        </authorList>
    </citation>
    <scope>NUCLEOTIDE SEQUENCE [LARGE SCALE GENOMIC DNA]</scope>
    <source>
        <strain evidence="2 3">CBS-Z</strain>
    </source>
</reference>
<dbReference type="InterPro" id="IPR036866">
    <property type="entry name" value="RibonucZ/Hydroxyglut_hydro"/>
</dbReference>
<feature type="domain" description="Metallo-beta-lactamase" evidence="1">
    <location>
        <begin position="53"/>
        <end position="246"/>
    </location>
</feature>
<dbReference type="CDD" id="cd07731">
    <property type="entry name" value="ComA-like_MBL-fold"/>
    <property type="match status" value="1"/>
</dbReference>
<dbReference type="PANTHER" id="PTHR30619">
    <property type="entry name" value="DNA INTERNALIZATION/COMPETENCE PROTEIN COMEC/REC2"/>
    <property type="match status" value="1"/>
</dbReference>
<dbReference type="AlphaFoldDB" id="A0A3T0D5W5"/>
<dbReference type="Proteomes" id="UP000282930">
    <property type="component" value="Chromosome"/>
</dbReference>
<evidence type="ECO:0000259" key="1">
    <source>
        <dbReference type="SMART" id="SM00849"/>
    </source>
</evidence>
<sequence length="293" mass="33279">MKKRALLVLLLIFILLFSAYYSLINTQESFWQNNLKEFLAKDVCTLFFLDVGQGDSILIKSPENRFILVDSGPNTAEERILKIFNILNIKTFDMIIATHPHEDHIGNMDKVISNFDVKKFYTIDKTTNTQTFEDMLKALKEKGLKINIVRSYDRISINGVLLTFLSPLKDYEDLNDSSAVTMVEFAKRRVLLTGDISKDVEYDMIRANEDVRADVLKVSHHGSYAATSNSFLKQVNPKLAVISVGKDNPYGHPHDSTLKRLKNYRIKVLTTMDNGNIAVIISPDGSVKVLTER</sequence>
<dbReference type="SMART" id="SM00849">
    <property type="entry name" value="Lactamase_B"/>
    <property type="match status" value="1"/>
</dbReference>
<evidence type="ECO:0000313" key="3">
    <source>
        <dbReference type="Proteomes" id="UP000282930"/>
    </source>
</evidence>
<dbReference type="Gene3D" id="3.60.15.10">
    <property type="entry name" value="Ribonuclease Z/Hydroxyacylglutathione hydrolase-like"/>
    <property type="match status" value="1"/>
</dbReference>
<keyword evidence="2" id="KW-0378">Hydrolase</keyword>
<dbReference type="InterPro" id="IPR001279">
    <property type="entry name" value="Metallo-B-lactamas"/>
</dbReference>
<dbReference type="PANTHER" id="PTHR30619:SF1">
    <property type="entry name" value="RECOMBINATION PROTEIN 2"/>
    <property type="match status" value="1"/>
</dbReference>
<protein>
    <submittedName>
        <fullName evidence="2">MBL fold metallo-hydrolase</fullName>
    </submittedName>
</protein>
<dbReference type="RefSeq" id="WP_127351916.1">
    <property type="nucleotide sequence ID" value="NZ_CP034791.1"/>
</dbReference>
<dbReference type="SUPFAM" id="SSF56281">
    <property type="entry name" value="Metallo-hydrolase/oxidoreductase"/>
    <property type="match status" value="1"/>
</dbReference>